<dbReference type="EMBL" id="UYYB01003583">
    <property type="protein sequence ID" value="VDM66732.1"/>
    <property type="molecule type" value="Genomic_DNA"/>
</dbReference>
<dbReference type="Proteomes" id="UP000270094">
    <property type="component" value="Unassembled WGS sequence"/>
</dbReference>
<evidence type="ECO:0000313" key="2">
    <source>
        <dbReference type="Proteomes" id="UP000270094"/>
    </source>
</evidence>
<dbReference type="AlphaFoldDB" id="A0A3P7KG34"/>
<keyword evidence="2" id="KW-1185">Reference proteome</keyword>
<protein>
    <submittedName>
        <fullName evidence="1">Uncharacterized protein</fullName>
    </submittedName>
</protein>
<accession>A0A3P7KG34</accession>
<reference evidence="1 2" key="1">
    <citation type="submission" date="2018-11" db="EMBL/GenBank/DDBJ databases">
        <authorList>
            <consortium name="Pathogen Informatics"/>
        </authorList>
    </citation>
    <scope>NUCLEOTIDE SEQUENCE [LARGE SCALE GENOMIC DNA]</scope>
</reference>
<sequence>MACLHLSCRPQHCFHPFLLSLASSTMLVLKCGRDVREVQINTRYKLRI</sequence>
<gene>
    <name evidence="1" type="ORF">SVUK_LOCUS1730</name>
</gene>
<proteinExistence type="predicted"/>
<name>A0A3P7KG34_STRVU</name>
<organism evidence="1 2">
    <name type="scientific">Strongylus vulgaris</name>
    <name type="common">Blood worm</name>
    <dbReference type="NCBI Taxonomy" id="40348"/>
    <lineage>
        <taxon>Eukaryota</taxon>
        <taxon>Metazoa</taxon>
        <taxon>Ecdysozoa</taxon>
        <taxon>Nematoda</taxon>
        <taxon>Chromadorea</taxon>
        <taxon>Rhabditida</taxon>
        <taxon>Rhabditina</taxon>
        <taxon>Rhabditomorpha</taxon>
        <taxon>Strongyloidea</taxon>
        <taxon>Strongylidae</taxon>
        <taxon>Strongylus</taxon>
    </lineage>
</organism>
<evidence type="ECO:0000313" key="1">
    <source>
        <dbReference type="EMBL" id="VDM66732.1"/>
    </source>
</evidence>